<dbReference type="STRING" id="477680.SAMN05421788_107137"/>
<dbReference type="InterPro" id="IPR029068">
    <property type="entry name" value="Glyas_Bleomycin-R_OHBP_Dase"/>
</dbReference>
<proteinExistence type="predicted"/>
<evidence type="ECO:0000313" key="1">
    <source>
        <dbReference type="EMBL" id="SIT27096.1"/>
    </source>
</evidence>
<reference evidence="2" key="1">
    <citation type="submission" date="2017-01" db="EMBL/GenBank/DDBJ databases">
        <authorList>
            <person name="Varghese N."/>
            <person name="Submissions S."/>
        </authorList>
    </citation>
    <scope>NUCLEOTIDE SEQUENCE [LARGE SCALE GENOMIC DNA]</scope>
    <source>
        <strain evidence="2">DSM 21054</strain>
    </source>
</reference>
<name>A0A173MFV7_9BACT</name>
<dbReference type="OrthoDB" id="66829at2"/>
<dbReference type="RefSeq" id="WP_076380731.1">
    <property type="nucleotide sequence ID" value="NZ_AP017422.1"/>
</dbReference>
<accession>A0A173MFV7</accession>
<gene>
    <name evidence="1" type="ORF">SAMN05421788_107137</name>
</gene>
<dbReference type="EMBL" id="FTOR01000007">
    <property type="protein sequence ID" value="SIT27096.1"/>
    <property type="molecule type" value="Genomic_DNA"/>
</dbReference>
<evidence type="ECO:0000313" key="2">
    <source>
        <dbReference type="Proteomes" id="UP000186917"/>
    </source>
</evidence>
<dbReference type="AlphaFoldDB" id="A0A173MFV7"/>
<dbReference type="Proteomes" id="UP000186917">
    <property type="component" value="Unassembled WGS sequence"/>
</dbReference>
<dbReference type="KEGG" id="fln:FLA_2494"/>
<protein>
    <recommendedName>
        <fullName evidence="3">VOC domain-containing protein</fullName>
    </recommendedName>
</protein>
<dbReference type="Gene3D" id="3.10.180.10">
    <property type="entry name" value="2,3-Dihydroxybiphenyl 1,2-Dioxygenase, domain 1"/>
    <property type="match status" value="1"/>
</dbReference>
<organism evidence="1 2">
    <name type="scientific">Filimonas lacunae</name>
    <dbReference type="NCBI Taxonomy" id="477680"/>
    <lineage>
        <taxon>Bacteria</taxon>
        <taxon>Pseudomonadati</taxon>
        <taxon>Bacteroidota</taxon>
        <taxon>Chitinophagia</taxon>
        <taxon>Chitinophagales</taxon>
        <taxon>Chitinophagaceae</taxon>
        <taxon>Filimonas</taxon>
    </lineage>
</organism>
<sequence>MSLQQVLPKIFYEEIETGLAFFVDAMGFRLSYSDDTLYIVTRDEITLLLVANAEYAQKDRPEIRIATDDIHAIYEEIKTRSPHILHPNGNTVVHKPWGLLEFAVLDPTTVCVIFQQEA</sequence>
<dbReference type="SUPFAM" id="SSF54593">
    <property type="entry name" value="Glyoxalase/Bleomycin resistance protein/Dihydroxybiphenyl dioxygenase"/>
    <property type="match status" value="1"/>
</dbReference>
<evidence type="ECO:0008006" key="3">
    <source>
        <dbReference type="Google" id="ProtNLM"/>
    </source>
</evidence>
<keyword evidence="2" id="KW-1185">Reference proteome</keyword>